<proteinExistence type="predicted"/>
<dbReference type="SMART" id="SM00614">
    <property type="entry name" value="ZnF_BED"/>
    <property type="match status" value="1"/>
</dbReference>
<dbReference type="SUPFAM" id="SSF140996">
    <property type="entry name" value="Hermes dimerisation domain"/>
    <property type="match status" value="1"/>
</dbReference>
<organism evidence="1 2">
    <name type="scientific">Leptotrombidium deliense</name>
    <dbReference type="NCBI Taxonomy" id="299467"/>
    <lineage>
        <taxon>Eukaryota</taxon>
        <taxon>Metazoa</taxon>
        <taxon>Ecdysozoa</taxon>
        <taxon>Arthropoda</taxon>
        <taxon>Chelicerata</taxon>
        <taxon>Arachnida</taxon>
        <taxon>Acari</taxon>
        <taxon>Acariformes</taxon>
        <taxon>Trombidiformes</taxon>
        <taxon>Prostigmata</taxon>
        <taxon>Anystina</taxon>
        <taxon>Parasitengona</taxon>
        <taxon>Trombiculoidea</taxon>
        <taxon>Trombiculidae</taxon>
        <taxon>Leptotrombidium</taxon>
    </lineage>
</organism>
<accession>A0A443QD98</accession>
<dbReference type="AlphaFoldDB" id="A0A443QD98"/>
<comment type="caution">
    <text evidence="1">The sequence shown here is derived from an EMBL/GenBank/DDBJ whole genome shotgun (WGS) entry which is preliminary data.</text>
</comment>
<dbReference type="EMBL" id="NCKV01058511">
    <property type="protein sequence ID" value="RWS00995.1"/>
    <property type="molecule type" value="Genomic_DNA"/>
</dbReference>
<dbReference type="Gene3D" id="1.10.10.1070">
    <property type="entry name" value="Zinc finger, BED domain-containing"/>
    <property type="match status" value="1"/>
</dbReference>
<dbReference type="VEuPathDB" id="VectorBase:LDEU014427"/>
<name>A0A443QD98_9ACAR</name>
<sequence length="137" mass="15086">MAALTKASVENLIASKSEKLVLKKEEKVKSEVWEGFKRVFVSGERQDFVCCNKCKAVLIHNKKSGTSGLNYHNCVSVGVNSNQKRISAIFPAKQVDSKLKSRIIEAAVLFAAKDLRPFSILDGEGFRLMAQELIAVG</sequence>
<protein>
    <submittedName>
        <fullName evidence="1">Transposable element Hobo transposase-like protein</fullName>
    </submittedName>
</protein>
<gene>
    <name evidence="1" type="ORF">B4U80_14792</name>
</gene>
<evidence type="ECO:0000313" key="1">
    <source>
        <dbReference type="EMBL" id="RWS00995.1"/>
    </source>
</evidence>
<dbReference type="OrthoDB" id="6627698at2759"/>
<evidence type="ECO:0000313" key="2">
    <source>
        <dbReference type="Proteomes" id="UP000288716"/>
    </source>
</evidence>
<keyword evidence="2" id="KW-1185">Reference proteome</keyword>
<feature type="non-terminal residue" evidence="1">
    <location>
        <position position="137"/>
    </location>
</feature>
<dbReference type="Proteomes" id="UP000288716">
    <property type="component" value="Unassembled WGS sequence"/>
</dbReference>
<reference evidence="1 2" key="1">
    <citation type="journal article" date="2018" name="Gigascience">
        <title>Genomes of trombidid mites reveal novel predicted allergens and laterally-transferred genes associated with secondary metabolism.</title>
        <authorList>
            <person name="Dong X."/>
            <person name="Chaisiri K."/>
            <person name="Xia D."/>
            <person name="Armstrong S.D."/>
            <person name="Fang Y."/>
            <person name="Donnelly M.J."/>
            <person name="Kadowaki T."/>
            <person name="McGarry J.W."/>
            <person name="Darby A.C."/>
            <person name="Makepeace B.L."/>
        </authorList>
    </citation>
    <scope>NUCLEOTIDE SEQUENCE [LARGE SCALE GENOMIC DNA]</scope>
    <source>
        <strain evidence="1">UoL-UT</strain>
    </source>
</reference>